<accession>A0A8J6HQX2</accession>
<evidence type="ECO:0000256" key="1">
    <source>
        <dbReference type="SAM" id="MobiDB-lite"/>
    </source>
</evidence>
<feature type="region of interest" description="Disordered" evidence="1">
    <location>
        <begin position="514"/>
        <end position="562"/>
    </location>
</feature>
<evidence type="ECO:0000313" key="3">
    <source>
        <dbReference type="Proteomes" id="UP000719412"/>
    </source>
</evidence>
<dbReference type="AlphaFoldDB" id="A0A8J6HQX2"/>
<feature type="compositionally biased region" description="Low complexity" evidence="1">
    <location>
        <begin position="543"/>
        <end position="554"/>
    </location>
</feature>
<feature type="compositionally biased region" description="Polar residues" evidence="1">
    <location>
        <begin position="123"/>
        <end position="135"/>
    </location>
</feature>
<feature type="region of interest" description="Disordered" evidence="1">
    <location>
        <begin position="111"/>
        <end position="213"/>
    </location>
</feature>
<reference evidence="2" key="2">
    <citation type="submission" date="2021-08" db="EMBL/GenBank/DDBJ databases">
        <authorList>
            <person name="Eriksson T."/>
        </authorList>
    </citation>
    <scope>NUCLEOTIDE SEQUENCE</scope>
    <source>
        <strain evidence="2">Stoneville</strain>
        <tissue evidence="2">Whole head</tissue>
    </source>
</reference>
<keyword evidence="3" id="KW-1185">Reference proteome</keyword>
<feature type="compositionally biased region" description="Basic residues" evidence="1">
    <location>
        <begin position="314"/>
        <end position="325"/>
    </location>
</feature>
<organism evidence="2 3">
    <name type="scientific">Tenebrio molitor</name>
    <name type="common">Yellow mealworm beetle</name>
    <dbReference type="NCBI Taxonomy" id="7067"/>
    <lineage>
        <taxon>Eukaryota</taxon>
        <taxon>Metazoa</taxon>
        <taxon>Ecdysozoa</taxon>
        <taxon>Arthropoda</taxon>
        <taxon>Hexapoda</taxon>
        <taxon>Insecta</taxon>
        <taxon>Pterygota</taxon>
        <taxon>Neoptera</taxon>
        <taxon>Endopterygota</taxon>
        <taxon>Coleoptera</taxon>
        <taxon>Polyphaga</taxon>
        <taxon>Cucujiformia</taxon>
        <taxon>Tenebrionidae</taxon>
        <taxon>Tenebrio</taxon>
    </lineage>
</organism>
<reference evidence="2" key="1">
    <citation type="journal article" date="2020" name="J Insects Food Feed">
        <title>The yellow mealworm (Tenebrio molitor) genome: a resource for the emerging insects as food and feed industry.</title>
        <authorList>
            <person name="Eriksson T."/>
            <person name="Andere A."/>
            <person name="Kelstrup H."/>
            <person name="Emery V."/>
            <person name="Picard C."/>
        </authorList>
    </citation>
    <scope>NUCLEOTIDE SEQUENCE</scope>
    <source>
        <strain evidence="2">Stoneville</strain>
        <tissue evidence="2">Whole head</tissue>
    </source>
</reference>
<feature type="compositionally biased region" description="Polar residues" evidence="1">
    <location>
        <begin position="529"/>
        <end position="538"/>
    </location>
</feature>
<comment type="caution">
    <text evidence="2">The sequence shown here is derived from an EMBL/GenBank/DDBJ whole genome shotgun (WGS) entry which is preliminary data.</text>
</comment>
<feature type="region of interest" description="Disordered" evidence="1">
    <location>
        <begin position="267"/>
        <end position="287"/>
    </location>
</feature>
<feature type="compositionally biased region" description="Low complexity" evidence="1">
    <location>
        <begin position="186"/>
        <end position="200"/>
    </location>
</feature>
<feature type="compositionally biased region" description="Polar residues" evidence="1">
    <location>
        <begin position="145"/>
        <end position="163"/>
    </location>
</feature>
<sequence length="574" mass="64387">MGPKGCLLTELPSLTVLYIPEQLALELTSDCGLDGTKRIACKGNADREDLLKQLTCAISPDDFDDKSTKSPITSYTASSAVSEISSEDVSSSSKTTKPWIWTSNTIDIDYGMPTRHRRETEDTLSPGSTKSTTDLSTHESHNKNKLTTSISNPSYDTETTSISPERDVTLDSSVSLRSDKPSELKTTQVTDLTTQDVNTQPAETSGSAAATVEPKALEAGVEDTGEYPSAIGQGQLFSIIENGTMFDIIEVNETTSDDLKLDKEIKMETPQSDSEISKTTSTARYSTDHNDNLYTTVVYHKEPPSETSFVTNKSVKKADKHSKKQMFKEKDSKKVNPQIFNKPMNNLENKENDKTLNKEVEMFPIMTDSMVKLNRTHRKELPLIEEDENKAEEENPLKTSTNLNLFNSNEADSVEHQHIEIKWHEGENKNLIHITTKRVDANKKSSTTTKQNIELFNNTEDDRETLHKIDSKIDRLNSIMNSTAANNDTEMFAPPKPEKIQTLPDESMLMKEQFLPKSLLGETKDKPDTTSASLSSNEPLEPEPQAQPRPNRQRQLTRPQRRSFYPYFFSRVLG</sequence>
<gene>
    <name evidence="2" type="ORF">GEV33_004763</name>
</gene>
<protein>
    <submittedName>
        <fullName evidence="2">Uncharacterized protein</fullName>
    </submittedName>
</protein>
<dbReference type="EMBL" id="JABDTM020018429">
    <property type="protein sequence ID" value="KAH0818028.1"/>
    <property type="molecule type" value="Genomic_DNA"/>
</dbReference>
<evidence type="ECO:0000313" key="2">
    <source>
        <dbReference type="EMBL" id="KAH0818028.1"/>
    </source>
</evidence>
<feature type="compositionally biased region" description="Polar residues" evidence="1">
    <location>
        <begin position="269"/>
        <end position="285"/>
    </location>
</feature>
<proteinExistence type="predicted"/>
<name>A0A8J6HQX2_TENMO</name>
<feature type="region of interest" description="Disordered" evidence="1">
    <location>
        <begin position="307"/>
        <end position="349"/>
    </location>
</feature>
<dbReference type="Proteomes" id="UP000719412">
    <property type="component" value="Unassembled WGS sequence"/>
</dbReference>